<evidence type="ECO:0000313" key="3">
    <source>
        <dbReference type="EMBL" id="MFC6163635.1"/>
    </source>
</evidence>
<keyword evidence="2" id="KW-0812">Transmembrane</keyword>
<proteinExistence type="predicted"/>
<organism evidence="3 4">
    <name type="scientific">Lactiplantibacillus dongliensis</name>
    <dbReference type="NCBI Taxonomy" id="2559919"/>
    <lineage>
        <taxon>Bacteria</taxon>
        <taxon>Bacillati</taxon>
        <taxon>Bacillota</taxon>
        <taxon>Bacilli</taxon>
        <taxon>Lactobacillales</taxon>
        <taxon>Lactobacillaceae</taxon>
        <taxon>Lactiplantibacillus</taxon>
    </lineage>
</organism>
<protein>
    <recommendedName>
        <fullName evidence="5">Integral membrane protein</fullName>
    </recommendedName>
</protein>
<evidence type="ECO:0000256" key="2">
    <source>
        <dbReference type="SAM" id="Phobius"/>
    </source>
</evidence>
<feature type="compositionally biased region" description="Basic and acidic residues" evidence="1">
    <location>
        <begin position="70"/>
        <end position="81"/>
    </location>
</feature>
<keyword evidence="4" id="KW-1185">Reference proteome</keyword>
<evidence type="ECO:0008006" key="5">
    <source>
        <dbReference type="Google" id="ProtNLM"/>
    </source>
</evidence>
<dbReference type="EMBL" id="JBHSSD010000010">
    <property type="protein sequence ID" value="MFC6163635.1"/>
    <property type="molecule type" value="Genomic_DNA"/>
</dbReference>
<name>A0ABW1R2B6_9LACO</name>
<feature type="region of interest" description="Disordered" evidence="1">
    <location>
        <begin position="70"/>
        <end position="89"/>
    </location>
</feature>
<evidence type="ECO:0000256" key="1">
    <source>
        <dbReference type="SAM" id="MobiDB-lite"/>
    </source>
</evidence>
<keyword evidence="2" id="KW-0472">Membrane</keyword>
<feature type="transmembrane region" description="Helical" evidence="2">
    <location>
        <begin position="129"/>
        <end position="148"/>
    </location>
</feature>
<comment type="caution">
    <text evidence="3">The sequence shown here is derived from an EMBL/GenBank/DDBJ whole genome shotgun (WGS) entry which is preliminary data.</text>
</comment>
<accession>A0ABW1R2B6</accession>
<keyword evidence="2" id="KW-1133">Transmembrane helix</keyword>
<evidence type="ECO:0000313" key="4">
    <source>
        <dbReference type="Proteomes" id="UP001596253"/>
    </source>
</evidence>
<reference evidence="4" key="1">
    <citation type="journal article" date="2019" name="Int. J. Syst. Evol. Microbiol.">
        <title>The Global Catalogue of Microorganisms (GCM) 10K type strain sequencing project: providing services to taxonomists for standard genome sequencing and annotation.</title>
        <authorList>
            <consortium name="The Broad Institute Genomics Platform"/>
            <consortium name="The Broad Institute Genome Sequencing Center for Infectious Disease"/>
            <person name="Wu L."/>
            <person name="Ma J."/>
        </authorList>
    </citation>
    <scope>NUCLEOTIDE SEQUENCE [LARGE SCALE GENOMIC DNA]</scope>
    <source>
        <strain evidence="4">CCM 8932</strain>
    </source>
</reference>
<feature type="transmembrane region" description="Helical" evidence="2">
    <location>
        <begin position="37"/>
        <end position="59"/>
    </location>
</feature>
<feature type="transmembrane region" description="Helical" evidence="2">
    <location>
        <begin position="6"/>
        <end position="25"/>
    </location>
</feature>
<sequence length="157" mass="18349">MWQAKNLITSWFYGAIAVFIIMFGSARQEVNRIVLEFNPLVIYSIICALILLPIIHYRWARAFQIWHTKPKETPSDPRPDDDQIIQDSGRPWSINVKRTKPKPVPTVLTPQVEQKSNFMDDVINFFKNIFISLVFVPFSPLICGYFWLRDRRAGGQH</sequence>
<dbReference type="RefSeq" id="WP_137641327.1">
    <property type="nucleotide sequence ID" value="NZ_BJDK01000050.1"/>
</dbReference>
<dbReference type="Proteomes" id="UP001596253">
    <property type="component" value="Unassembled WGS sequence"/>
</dbReference>
<gene>
    <name evidence="3" type="ORF">ACFP3T_02975</name>
</gene>